<evidence type="ECO:0000313" key="1">
    <source>
        <dbReference type="EMBL" id="KHT64785.1"/>
    </source>
</evidence>
<protein>
    <submittedName>
        <fullName evidence="1">Uncharacterized protein</fullName>
    </submittedName>
</protein>
<proteinExistence type="predicted"/>
<sequence>MEGLDTLHSTELSQLTDIFPLNAVAKAVNKAVQEIASQESKEYLERLLKAALDNCHIKRLEHCDIAEGLLNDIVKDRVAKIHGGMKSKRQTNAEIDWIIRAVKTFYEVVRHKECQIGALVNKILNRDAFKDKLKPAFNTIMKYTAGFAPKTAFRKGRARQTEHEAIEVFISQLV</sequence>
<organism evidence="1 2">
    <name type="scientific">Photobacterium gaetbulicola</name>
    <dbReference type="NCBI Taxonomy" id="1295392"/>
    <lineage>
        <taxon>Bacteria</taxon>
        <taxon>Pseudomonadati</taxon>
        <taxon>Pseudomonadota</taxon>
        <taxon>Gammaproteobacteria</taxon>
        <taxon>Vibrionales</taxon>
        <taxon>Vibrionaceae</taxon>
        <taxon>Photobacterium</taxon>
    </lineage>
</organism>
<accession>A0A0B9GJ41</accession>
<dbReference type="AlphaFoldDB" id="A0A0B9GJ41"/>
<dbReference type="EMBL" id="JWLZ01000046">
    <property type="protein sequence ID" value="KHT64785.1"/>
    <property type="molecule type" value="Genomic_DNA"/>
</dbReference>
<gene>
    <name evidence="1" type="ORF">RJ45_04490</name>
</gene>
<comment type="caution">
    <text evidence="1">The sequence shown here is derived from an EMBL/GenBank/DDBJ whole genome shotgun (WGS) entry which is preliminary data.</text>
</comment>
<evidence type="ECO:0000313" key="2">
    <source>
        <dbReference type="Proteomes" id="UP000031278"/>
    </source>
</evidence>
<dbReference type="Proteomes" id="UP000031278">
    <property type="component" value="Unassembled WGS sequence"/>
</dbReference>
<name>A0A0B9GJ41_9GAMM</name>
<reference evidence="1 2" key="1">
    <citation type="submission" date="2014-12" db="EMBL/GenBank/DDBJ databases">
        <title>Genome sequencing of Photobacterium gaetbulicola AD005a.</title>
        <authorList>
            <person name="Adrian T.G.S."/>
            <person name="Chan K.G."/>
        </authorList>
    </citation>
    <scope>NUCLEOTIDE SEQUENCE [LARGE SCALE GENOMIC DNA]</scope>
    <source>
        <strain evidence="1 2">AD005a</strain>
    </source>
</reference>